<dbReference type="OrthoDB" id="7605542at2"/>
<dbReference type="AlphaFoldDB" id="A0A3P3F2H4"/>
<keyword evidence="3" id="KW-1003">Cell membrane</keyword>
<keyword evidence="4 7" id="KW-0812">Transmembrane</keyword>
<gene>
    <name evidence="8" type="ORF">EH240_30865</name>
</gene>
<evidence type="ECO:0000256" key="5">
    <source>
        <dbReference type="ARBA" id="ARBA00022989"/>
    </source>
</evidence>
<organism evidence="8 9">
    <name type="scientific">Mesorhizobium tamadayense</name>
    <dbReference type="NCBI Taxonomy" id="425306"/>
    <lineage>
        <taxon>Bacteria</taxon>
        <taxon>Pseudomonadati</taxon>
        <taxon>Pseudomonadota</taxon>
        <taxon>Alphaproteobacteria</taxon>
        <taxon>Hyphomicrobiales</taxon>
        <taxon>Phyllobacteriaceae</taxon>
        <taxon>Mesorhizobium</taxon>
    </lineage>
</organism>
<evidence type="ECO:0000256" key="2">
    <source>
        <dbReference type="ARBA" id="ARBA00007430"/>
    </source>
</evidence>
<feature type="transmembrane region" description="Helical" evidence="7">
    <location>
        <begin position="287"/>
        <end position="315"/>
    </location>
</feature>
<evidence type="ECO:0000313" key="9">
    <source>
        <dbReference type="Proteomes" id="UP000273786"/>
    </source>
</evidence>
<evidence type="ECO:0000256" key="7">
    <source>
        <dbReference type="SAM" id="Phobius"/>
    </source>
</evidence>
<accession>A0A3P3F2H4</accession>
<evidence type="ECO:0000313" key="8">
    <source>
        <dbReference type="EMBL" id="RRH92811.1"/>
    </source>
</evidence>
<comment type="similarity">
    <text evidence="2">Belongs to the polysaccharide synthase family.</text>
</comment>
<comment type="caution">
    <text evidence="8">The sequence shown here is derived from an EMBL/GenBank/DDBJ whole genome shotgun (WGS) entry which is preliminary data.</text>
</comment>
<dbReference type="Pfam" id="PF13440">
    <property type="entry name" value="Polysacc_synt_3"/>
    <property type="match status" value="1"/>
</dbReference>
<dbReference type="CDD" id="cd13127">
    <property type="entry name" value="MATE_tuaB_like"/>
    <property type="match status" value="1"/>
</dbReference>
<name>A0A3P3F2H4_9HYPH</name>
<sequence length="491" mass="52640">MTHQAARGLSWSGAMLLVRTLLQVLITAVLARLLSPREYGVAGAALIVVAIGNNIANLGMSQVVVQRRDLERRHMGTVAFMSLLIAAGMAVLQWVFSGAIADFLRVPELNIVSRVLAFSMFANAFNLVAEAALSRNLKFKISSTASLTAWTLANVGLAIPLAYLGLSYWALVIAYMAEAFILAGIYLSTAGQYLVRPSFDLQSYRDIRSQSLGLSVAGFSSFISRYIDNILVARIVGTTELGIYSRAYNLVANPSNLLGNLTRTVVFPLMSKVQHDKARLRSGQLKGYALTAALTFPASAFICCFAKELVLTIFGDQWTDAIVPIATFSVAIYFRVAFKVCGVVLLSTGHSYRTATMQIVNLMLIACLASLSAPYGINAVAVAVSGAIALSFVIYALMSCRLTELSLLDFVLVHVPPAIFAIAVFVTGTIVKILLDGLPDPLVLLAGSMIIGGLSAAAIYVKASLLFGKYGVKVLQSLTSTKAAWIKWTPS</sequence>
<evidence type="ECO:0000256" key="4">
    <source>
        <dbReference type="ARBA" id="ARBA00022692"/>
    </source>
</evidence>
<comment type="subcellular location">
    <subcellularLocation>
        <location evidence="1">Cell membrane</location>
        <topology evidence="1">Multi-pass membrane protein</topology>
    </subcellularLocation>
</comment>
<feature type="transmembrane region" description="Helical" evidence="7">
    <location>
        <begin position="441"/>
        <end position="461"/>
    </location>
</feature>
<feature type="transmembrane region" description="Helical" evidence="7">
    <location>
        <begin position="379"/>
        <end position="398"/>
    </location>
</feature>
<evidence type="ECO:0000256" key="6">
    <source>
        <dbReference type="ARBA" id="ARBA00023136"/>
    </source>
</evidence>
<feature type="transmembrane region" description="Helical" evidence="7">
    <location>
        <begin position="145"/>
        <end position="166"/>
    </location>
</feature>
<dbReference type="GO" id="GO:0005886">
    <property type="term" value="C:plasma membrane"/>
    <property type="evidence" value="ECO:0007669"/>
    <property type="project" value="UniProtKB-SubCell"/>
</dbReference>
<reference evidence="8 9" key="1">
    <citation type="submission" date="2018-11" db="EMBL/GenBank/DDBJ databases">
        <title>the genome of Mesorhizobium tamadayense DSM 28320.</title>
        <authorList>
            <person name="Gao J."/>
        </authorList>
    </citation>
    <scope>NUCLEOTIDE SEQUENCE [LARGE SCALE GENOMIC DNA]</scope>
    <source>
        <strain evidence="8 9">DSM 28320</strain>
    </source>
</reference>
<keyword evidence="6 7" id="KW-0472">Membrane</keyword>
<evidence type="ECO:0000256" key="1">
    <source>
        <dbReference type="ARBA" id="ARBA00004651"/>
    </source>
</evidence>
<feature type="transmembrane region" description="Helical" evidence="7">
    <location>
        <begin position="77"/>
        <end position="96"/>
    </location>
</feature>
<keyword evidence="5 7" id="KW-1133">Transmembrane helix</keyword>
<feature type="transmembrane region" description="Helical" evidence="7">
    <location>
        <begin position="410"/>
        <end position="435"/>
    </location>
</feature>
<dbReference type="PANTHER" id="PTHR30250:SF10">
    <property type="entry name" value="LIPOPOLYSACCHARIDE BIOSYNTHESIS PROTEIN WZXC"/>
    <property type="match status" value="1"/>
</dbReference>
<feature type="transmembrane region" description="Helical" evidence="7">
    <location>
        <begin position="111"/>
        <end position="133"/>
    </location>
</feature>
<dbReference type="PANTHER" id="PTHR30250">
    <property type="entry name" value="PST FAMILY PREDICTED COLANIC ACID TRANSPORTER"/>
    <property type="match status" value="1"/>
</dbReference>
<evidence type="ECO:0000256" key="3">
    <source>
        <dbReference type="ARBA" id="ARBA00022475"/>
    </source>
</evidence>
<feature type="transmembrane region" description="Helical" evidence="7">
    <location>
        <begin position="321"/>
        <end position="346"/>
    </location>
</feature>
<dbReference type="InterPro" id="IPR050833">
    <property type="entry name" value="Poly_Biosynth_Transport"/>
</dbReference>
<protein>
    <submittedName>
        <fullName evidence="8">Lipopolysaccharide biosynthesis protein</fullName>
    </submittedName>
</protein>
<feature type="transmembrane region" description="Helical" evidence="7">
    <location>
        <begin position="12"/>
        <end position="33"/>
    </location>
</feature>
<dbReference type="Proteomes" id="UP000273786">
    <property type="component" value="Unassembled WGS sequence"/>
</dbReference>
<dbReference type="EMBL" id="RQXT01000057">
    <property type="protein sequence ID" value="RRH92811.1"/>
    <property type="molecule type" value="Genomic_DNA"/>
</dbReference>
<proteinExistence type="inferred from homology"/>
<dbReference type="RefSeq" id="WP_125005681.1">
    <property type="nucleotide sequence ID" value="NZ_RQXT01000057.1"/>
</dbReference>
<keyword evidence="9" id="KW-1185">Reference proteome</keyword>
<feature type="transmembrane region" description="Helical" evidence="7">
    <location>
        <begin position="39"/>
        <end position="56"/>
    </location>
</feature>
<feature type="transmembrane region" description="Helical" evidence="7">
    <location>
        <begin position="172"/>
        <end position="195"/>
    </location>
</feature>